<dbReference type="PROSITE" id="PS50297">
    <property type="entry name" value="ANK_REP_REGION"/>
    <property type="match status" value="1"/>
</dbReference>
<dbReference type="Proteomes" id="UP000051574">
    <property type="component" value="Unassembled WGS sequence"/>
</dbReference>
<protein>
    <submittedName>
        <fullName evidence="3">Ankyrin repeat-containing protein</fullName>
    </submittedName>
</protein>
<dbReference type="PROSITE" id="PS50088">
    <property type="entry name" value="ANK_REPEAT"/>
    <property type="match status" value="1"/>
</dbReference>
<dbReference type="PANTHER" id="PTHR24157:SF3">
    <property type="entry name" value="ANKYRIN REPEAT, SAM AND BASIC LEUCINE ZIPPER DOMAIN-CONTAINING PROTEIN 1"/>
    <property type="match status" value="1"/>
</dbReference>
<dbReference type="AlphaFoldDB" id="A0A0T6B1E7"/>
<dbReference type="PANTHER" id="PTHR24157">
    <property type="entry name" value="ANKYRIN REPEAT, SAM AND BASIC LEUCINE ZIPPER DOMAIN-CONTAINING PROTEIN 1"/>
    <property type="match status" value="1"/>
</dbReference>
<feature type="repeat" description="ANK" evidence="1">
    <location>
        <begin position="78"/>
        <end position="110"/>
    </location>
</feature>
<evidence type="ECO:0000256" key="1">
    <source>
        <dbReference type="PROSITE-ProRule" id="PRU00023"/>
    </source>
</evidence>
<dbReference type="InterPro" id="IPR036770">
    <property type="entry name" value="Ankyrin_rpt-contain_sf"/>
</dbReference>
<dbReference type="OrthoDB" id="439236at2759"/>
<feature type="region of interest" description="Disordered" evidence="2">
    <location>
        <begin position="1"/>
        <end position="32"/>
    </location>
</feature>
<organism evidence="3 4">
    <name type="scientific">Oryctes borbonicus</name>
    <dbReference type="NCBI Taxonomy" id="1629725"/>
    <lineage>
        <taxon>Eukaryota</taxon>
        <taxon>Metazoa</taxon>
        <taxon>Ecdysozoa</taxon>
        <taxon>Arthropoda</taxon>
        <taxon>Hexapoda</taxon>
        <taxon>Insecta</taxon>
        <taxon>Pterygota</taxon>
        <taxon>Neoptera</taxon>
        <taxon>Endopterygota</taxon>
        <taxon>Coleoptera</taxon>
        <taxon>Polyphaga</taxon>
        <taxon>Scarabaeiformia</taxon>
        <taxon>Scarabaeidae</taxon>
        <taxon>Dynastinae</taxon>
        <taxon>Oryctes</taxon>
    </lineage>
</organism>
<keyword evidence="1" id="KW-0040">ANK repeat</keyword>
<dbReference type="Pfam" id="PF12796">
    <property type="entry name" value="Ank_2"/>
    <property type="match status" value="1"/>
</dbReference>
<dbReference type="InterPro" id="IPR002110">
    <property type="entry name" value="Ankyrin_rpt"/>
</dbReference>
<dbReference type="Gene3D" id="1.25.40.20">
    <property type="entry name" value="Ankyrin repeat-containing domain"/>
    <property type="match status" value="2"/>
</dbReference>
<dbReference type="EMBL" id="LJIG01016338">
    <property type="protein sequence ID" value="KRT80901.1"/>
    <property type="molecule type" value="Genomic_DNA"/>
</dbReference>
<gene>
    <name evidence="3" type="ORF">AMK59_6117</name>
</gene>
<dbReference type="InterPro" id="IPR013761">
    <property type="entry name" value="SAM/pointed_sf"/>
</dbReference>
<feature type="non-terminal residue" evidence="3">
    <location>
        <position position="450"/>
    </location>
</feature>
<dbReference type="GO" id="GO:0071546">
    <property type="term" value="C:pi-body"/>
    <property type="evidence" value="ECO:0007669"/>
    <property type="project" value="TreeGrafter"/>
</dbReference>
<accession>A0A0T6B1E7</accession>
<proteinExistence type="predicted"/>
<dbReference type="Gene3D" id="1.10.150.50">
    <property type="entry name" value="Transcription Factor, Ets-1"/>
    <property type="match status" value="1"/>
</dbReference>
<dbReference type="SUPFAM" id="SSF48403">
    <property type="entry name" value="Ankyrin repeat"/>
    <property type="match status" value="1"/>
</dbReference>
<evidence type="ECO:0000313" key="4">
    <source>
        <dbReference type="Proteomes" id="UP000051574"/>
    </source>
</evidence>
<dbReference type="SMART" id="SM00248">
    <property type="entry name" value="ANK"/>
    <property type="match status" value="5"/>
</dbReference>
<name>A0A0T6B1E7_9SCAR</name>
<keyword evidence="4" id="KW-1185">Reference proteome</keyword>
<dbReference type="Pfam" id="PF00023">
    <property type="entry name" value="Ank"/>
    <property type="match status" value="1"/>
</dbReference>
<evidence type="ECO:0000313" key="3">
    <source>
        <dbReference type="EMBL" id="KRT80901.1"/>
    </source>
</evidence>
<sequence length="450" mass="51284">MNRRFAGRIRPAGESSDEDEFPDYISENTTNPAVKHTPRIQSEELENERIFQIFLLGNLSEVTALLDRDLNVNKRLRDNWTPLLLAASVGASEITALLLEKGADVNIHRNYYTPLMAAASCPKSTSAYENSLSVVHQLLKKGVNVNAKTRKRETALMFAALNGNCSIIKAVLPHCDKLAEDNQGWTALFWAVSGNSTDAVKLLLEEELPCDKFDVRGNLPMHYAKENGYNEIIGILPYLGEEENNYLISNEFGYQDFFDYGSTNFLQDMATMLYGMRNEKYIQQFVSKEMSLFKFLTLNEDELKNIGIKMPYERYQVMSNLYKFHRHPFKTKALPIVGKSESYSTLNVANSILSACRQLIVMQASLRYIHENMSNPNHLKEFAKELFQISDSVNKIKVVVEKINDKVTEWDCDATPADLITKESCRKLKSSTIKYYCTISVLSVSVYIMW</sequence>
<reference evidence="3 4" key="1">
    <citation type="submission" date="2015-09" db="EMBL/GenBank/DDBJ databases">
        <title>Draft genome of the scarab beetle Oryctes borbonicus.</title>
        <authorList>
            <person name="Meyer J.M."/>
            <person name="Markov G.V."/>
            <person name="Baskaran P."/>
            <person name="Herrmann M."/>
            <person name="Sommer R.J."/>
            <person name="Roedelsperger C."/>
        </authorList>
    </citation>
    <scope>NUCLEOTIDE SEQUENCE [LARGE SCALE GENOMIC DNA]</scope>
    <source>
        <strain evidence="3">OB123</strain>
        <tissue evidence="3">Whole animal</tissue>
    </source>
</reference>
<dbReference type="SUPFAM" id="SSF47769">
    <property type="entry name" value="SAM/Pointed domain"/>
    <property type="match status" value="1"/>
</dbReference>
<comment type="caution">
    <text evidence="3">The sequence shown here is derived from an EMBL/GenBank/DDBJ whole genome shotgun (WGS) entry which is preliminary data.</text>
</comment>
<evidence type="ECO:0000256" key="2">
    <source>
        <dbReference type="SAM" id="MobiDB-lite"/>
    </source>
</evidence>